<dbReference type="AlphaFoldDB" id="A0A6P4Y5F4"/>
<evidence type="ECO:0000259" key="4">
    <source>
        <dbReference type="PROSITE" id="PS51352"/>
    </source>
</evidence>
<keyword evidence="2" id="KW-0676">Redox-active center</keyword>
<dbReference type="RefSeq" id="XP_019624245.1">
    <property type="nucleotide sequence ID" value="XM_019768686.1"/>
</dbReference>
<dbReference type="PRINTS" id="PR00421">
    <property type="entry name" value="THIOREDOXIN"/>
</dbReference>
<dbReference type="InterPro" id="IPR036249">
    <property type="entry name" value="Thioredoxin-like_sf"/>
</dbReference>
<dbReference type="Pfam" id="PF00085">
    <property type="entry name" value="Thioredoxin"/>
    <property type="match status" value="1"/>
</dbReference>
<reference evidence="6" key="1">
    <citation type="submission" date="2025-08" db="UniProtKB">
        <authorList>
            <consortium name="RefSeq"/>
        </authorList>
    </citation>
    <scope>IDENTIFICATION</scope>
    <source>
        <tissue evidence="6">Gonad</tissue>
    </source>
</reference>
<dbReference type="PANTHER" id="PTHR46115">
    <property type="entry name" value="THIOREDOXIN-LIKE PROTEIN 1"/>
    <property type="match status" value="1"/>
</dbReference>
<dbReference type="InterPro" id="IPR013766">
    <property type="entry name" value="Thioredoxin_domain"/>
</dbReference>
<feature type="domain" description="Thioredoxin" evidence="4">
    <location>
        <begin position="13"/>
        <end position="136"/>
    </location>
</feature>
<feature type="signal peptide" evidence="3">
    <location>
        <begin position="1"/>
        <end position="24"/>
    </location>
</feature>
<evidence type="ECO:0000256" key="1">
    <source>
        <dbReference type="ARBA" id="ARBA00023157"/>
    </source>
</evidence>
<accession>A0A6P4Y5F4</accession>
<evidence type="ECO:0000313" key="5">
    <source>
        <dbReference type="Proteomes" id="UP000515135"/>
    </source>
</evidence>
<dbReference type="SUPFAM" id="SSF52833">
    <property type="entry name" value="Thioredoxin-like"/>
    <property type="match status" value="1"/>
</dbReference>
<keyword evidence="3" id="KW-0732">Signal</keyword>
<dbReference type="KEGG" id="bbel:109469925"/>
<evidence type="ECO:0000256" key="3">
    <source>
        <dbReference type="SAM" id="SignalP"/>
    </source>
</evidence>
<dbReference type="Proteomes" id="UP000515135">
    <property type="component" value="Unplaced"/>
</dbReference>
<protein>
    <submittedName>
        <fullName evidence="6">Thioredoxin-like isoform X1</fullName>
    </submittedName>
</protein>
<dbReference type="CDD" id="cd02947">
    <property type="entry name" value="TRX_family"/>
    <property type="match status" value="1"/>
</dbReference>
<dbReference type="GeneID" id="109469925"/>
<gene>
    <name evidence="6" type="primary">LOC109469925</name>
</gene>
<evidence type="ECO:0000313" key="6">
    <source>
        <dbReference type="RefSeq" id="XP_019624245.1"/>
    </source>
</evidence>
<name>A0A6P4Y5F4_BRABE</name>
<dbReference type="Gene3D" id="3.40.30.10">
    <property type="entry name" value="Glutaredoxin"/>
    <property type="match status" value="1"/>
</dbReference>
<dbReference type="OrthoDB" id="2121326at2759"/>
<evidence type="ECO:0000256" key="2">
    <source>
        <dbReference type="ARBA" id="ARBA00023284"/>
    </source>
</evidence>
<keyword evidence="1" id="KW-1015">Disulfide bond</keyword>
<feature type="chain" id="PRO_5027753474" evidence="3">
    <location>
        <begin position="25"/>
        <end position="136"/>
    </location>
</feature>
<proteinExistence type="predicted"/>
<dbReference type="PROSITE" id="PS51352">
    <property type="entry name" value="THIOREDOXIN_2"/>
    <property type="match status" value="1"/>
</dbReference>
<organism evidence="5 6">
    <name type="scientific">Branchiostoma belcheri</name>
    <name type="common">Amphioxus</name>
    <dbReference type="NCBI Taxonomy" id="7741"/>
    <lineage>
        <taxon>Eukaryota</taxon>
        <taxon>Metazoa</taxon>
        <taxon>Chordata</taxon>
        <taxon>Cephalochordata</taxon>
        <taxon>Leptocardii</taxon>
        <taxon>Amphioxiformes</taxon>
        <taxon>Branchiostomatidae</taxon>
        <taxon>Branchiostoma</taxon>
    </lineage>
</organism>
<keyword evidence="5" id="KW-1185">Reference proteome</keyword>
<sequence>MCSYRVFFGLVCLTVQLSFSVCSAESVQMIESKEAFTDFMKRNEDKLTVVNFYAAWLGPCKMIAPVFEEMAATIPGVACGKVDVDESDDVAAEYKISSMPTFIFFKYGEKVLSAFVDTMVGANADKLRGLIYRYAR</sequence>